<dbReference type="PROSITE" id="PS00455">
    <property type="entry name" value="AMP_BINDING"/>
    <property type="match status" value="1"/>
</dbReference>
<accession>A0A3R8Q603</accession>
<dbReference type="PANTHER" id="PTHR45527">
    <property type="entry name" value="NONRIBOSOMAL PEPTIDE SYNTHETASE"/>
    <property type="match status" value="1"/>
</dbReference>
<organism evidence="3 4">
    <name type="scientific">Streptomyces griseofuscus</name>
    <dbReference type="NCBI Taxonomy" id="146922"/>
    <lineage>
        <taxon>Bacteria</taxon>
        <taxon>Bacillati</taxon>
        <taxon>Actinomycetota</taxon>
        <taxon>Actinomycetes</taxon>
        <taxon>Kitasatosporales</taxon>
        <taxon>Streptomycetaceae</taxon>
        <taxon>Streptomyces</taxon>
    </lineage>
</organism>
<dbReference type="Proteomes" id="UP000276379">
    <property type="component" value="Unassembled WGS sequence"/>
</dbReference>
<dbReference type="EMBL" id="PDES01000030">
    <property type="protein sequence ID" value="RRQ77555.1"/>
    <property type="molecule type" value="Genomic_DNA"/>
</dbReference>
<comment type="caution">
    <text evidence="3">The sequence shown here is derived from an EMBL/GenBank/DDBJ whole genome shotgun (WGS) entry which is preliminary data.</text>
</comment>
<keyword evidence="4" id="KW-1185">Reference proteome</keyword>
<feature type="domain" description="AMP-dependent synthetase/ligase" evidence="1">
    <location>
        <begin position="469"/>
        <end position="720"/>
    </location>
</feature>
<dbReference type="GO" id="GO:0043041">
    <property type="term" value="P:amino acid activation for nonribosomal peptide biosynthetic process"/>
    <property type="evidence" value="ECO:0007669"/>
    <property type="project" value="TreeGrafter"/>
</dbReference>
<dbReference type="InterPro" id="IPR000873">
    <property type="entry name" value="AMP-dep_synth/lig_dom"/>
</dbReference>
<dbReference type="PANTHER" id="PTHR45527:SF1">
    <property type="entry name" value="FATTY ACID SYNTHASE"/>
    <property type="match status" value="1"/>
</dbReference>
<dbReference type="GO" id="GO:0008610">
    <property type="term" value="P:lipid biosynthetic process"/>
    <property type="evidence" value="ECO:0007669"/>
    <property type="project" value="UniProtKB-ARBA"/>
</dbReference>
<evidence type="ECO:0000313" key="3">
    <source>
        <dbReference type="EMBL" id="RRQ77555.1"/>
    </source>
</evidence>
<dbReference type="GO" id="GO:0044550">
    <property type="term" value="P:secondary metabolite biosynthetic process"/>
    <property type="evidence" value="ECO:0007669"/>
    <property type="project" value="TreeGrafter"/>
</dbReference>
<dbReference type="Pfam" id="PF00501">
    <property type="entry name" value="AMP-binding"/>
    <property type="match status" value="1"/>
</dbReference>
<dbReference type="AlphaFoldDB" id="A0A3R8Q603"/>
<gene>
    <name evidence="3" type="ORF">CQW44_37625</name>
</gene>
<protein>
    <submittedName>
        <fullName evidence="3">Non-ribosomal peptide synthetase</fullName>
    </submittedName>
</protein>
<dbReference type="InterPro" id="IPR023213">
    <property type="entry name" value="CAT-like_dom_sf"/>
</dbReference>
<dbReference type="GO" id="GO:0003824">
    <property type="term" value="F:catalytic activity"/>
    <property type="evidence" value="ECO:0007669"/>
    <property type="project" value="InterPro"/>
</dbReference>
<evidence type="ECO:0000259" key="2">
    <source>
        <dbReference type="Pfam" id="PF00668"/>
    </source>
</evidence>
<dbReference type="Pfam" id="PF00668">
    <property type="entry name" value="Condensation"/>
    <property type="match status" value="1"/>
</dbReference>
<dbReference type="GO" id="GO:0031177">
    <property type="term" value="F:phosphopantetheine binding"/>
    <property type="evidence" value="ECO:0007669"/>
    <property type="project" value="TreeGrafter"/>
</dbReference>
<reference evidence="3 4" key="1">
    <citation type="submission" date="2017-10" db="EMBL/GenBank/DDBJ databases">
        <title>Draft genome of actinobacteria isolated from guarana (Paullinia cupana (Mart.) Ducke.</title>
        <authorList>
            <person name="Siqueira K.A."/>
            <person name="Liotti R.G."/>
            <person name="Mendes T.A."/>
            <person name="Soares M.A."/>
        </authorList>
    </citation>
    <scope>NUCLEOTIDE SEQUENCE [LARGE SCALE GENOMIC DNA]</scope>
    <source>
        <strain evidence="3 4">199</strain>
    </source>
</reference>
<dbReference type="SUPFAM" id="SSF52777">
    <property type="entry name" value="CoA-dependent acyltransferases"/>
    <property type="match status" value="2"/>
</dbReference>
<evidence type="ECO:0000259" key="1">
    <source>
        <dbReference type="Pfam" id="PF00501"/>
    </source>
</evidence>
<dbReference type="CDD" id="cd19543">
    <property type="entry name" value="DCL_NRPS"/>
    <property type="match status" value="1"/>
</dbReference>
<dbReference type="FunFam" id="3.40.50.980:FF:000001">
    <property type="entry name" value="Non-ribosomal peptide synthetase"/>
    <property type="match status" value="1"/>
</dbReference>
<proteinExistence type="predicted"/>
<dbReference type="Gene3D" id="3.30.559.30">
    <property type="entry name" value="Nonribosomal peptide synthetase, condensation domain"/>
    <property type="match status" value="1"/>
</dbReference>
<dbReference type="GO" id="GO:0005829">
    <property type="term" value="C:cytosol"/>
    <property type="evidence" value="ECO:0007669"/>
    <property type="project" value="TreeGrafter"/>
</dbReference>
<name>A0A3R8Q603_9ACTN</name>
<dbReference type="Gene3D" id="3.40.50.980">
    <property type="match status" value="2"/>
</dbReference>
<dbReference type="SUPFAM" id="SSF56801">
    <property type="entry name" value="Acetyl-CoA synthetase-like"/>
    <property type="match status" value="1"/>
</dbReference>
<dbReference type="Gene3D" id="3.30.559.10">
    <property type="entry name" value="Chloramphenicol acetyltransferase-like domain"/>
    <property type="match status" value="1"/>
</dbReference>
<feature type="domain" description="Condensation" evidence="2">
    <location>
        <begin position="12"/>
        <end position="447"/>
    </location>
</feature>
<dbReference type="InterPro" id="IPR001242">
    <property type="entry name" value="Condensation_dom"/>
</dbReference>
<sequence>MGDLVTGRPRIQDILPLSAFQEGLLFHSLFDPTDTDVYTVQWAFDLKGTLDTEALRAAAETVLRRHPNLRASFRQRKTGEPVQVIPTEVPLPWREFDLSARSREEAGREADRLVIEDRATRFDPARPPLLRFTLIRIAADLHRLVLINHHLILDGWSMPLFMRELFTLYTNRCDESALPRVAPYRDFLAHVASQDREAGREAWRAVLADLDGETLVAPGATRQGTAIPERVHAELSAEDTAALARQLRGRGLTLNTAVQGAWGILLSRLTGRDDVTFGATVSGRSPELAGAASMIGMLINTIPVRMRVVPSASLETGLQQLQYTQAQLLQHHHIGLSELHSMAGTKELFDTCIVFENYPVDPQSLDLTDAGLHVESMEVKDAAHYPLRLVAVPGERLRMWLDYRPDLFDQPTAERIMGWLLRLLEAVRVDPSRTVAATEMVDPAERALVMGEWNDTFTAVPDNTLPTLFEEQVTRTPDAVAIVFEGVELSYREVNERANRLARLLIEGGAGPERFVAVALPRSAELVIALLAVLKTGAAYVPIDPEYPADRIAYILADADPMCVITGLGAEGVLPADSARVLLDDPATREALDTRASGDLTDAERLASLHAGAPAYVIYTSGSTGRPKGVVVEHRGIVNRLLWMQDRFGLAADDRVLQKTPSGFDVSVWEFFWPLVVGAGLVVARPGGHRDPAYVAEVIAEQRVTTVHFVPSMLQVFLQEPA</sequence>
<evidence type="ECO:0000313" key="4">
    <source>
        <dbReference type="Proteomes" id="UP000276379"/>
    </source>
</evidence>
<feature type="non-terminal residue" evidence="3">
    <location>
        <position position="722"/>
    </location>
</feature>
<dbReference type="InterPro" id="IPR020845">
    <property type="entry name" value="AMP-binding_CS"/>
</dbReference>